<gene>
    <name evidence="1" type="ORF">Pan161_16400</name>
</gene>
<dbReference type="Proteomes" id="UP000316855">
    <property type="component" value="Chromosome"/>
</dbReference>
<accession>A0A517VAH5</accession>
<name>A0A517VAH5_9PLAN</name>
<dbReference type="KEGG" id="gax:Pan161_16400"/>
<dbReference type="EMBL" id="CP036343">
    <property type="protein sequence ID" value="QDT90007.1"/>
    <property type="molecule type" value="Genomic_DNA"/>
</dbReference>
<reference evidence="1 2" key="1">
    <citation type="submission" date="2019-02" db="EMBL/GenBank/DDBJ databases">
        <title>Deep-cultivation of Planctomycetes and their phenomic and genomic characterization uncovers novel biology.</title>
        <authorList>
            <person name="Wiegand S."/>
            <person name="Jogler M."/>
            <person name="Boedeker C."/>
            <person name="Pinto D."/>
            <person name="Vollmers J."/>
            <person name="Rivas-Marin E."/>
            <person name="Kohn T."/>
            <person name="Peeters S.H."/>
            <person name="Heuer A."/>
            <person name="Rast P."/>
            <person name="Oberbeckmann S."/>
            <person name="Bunk B."/>
            <person name="Jeske O."/>
            <person name="Meyerdierks A."/>
            <person name="Storesund J.E."/>
            <person name="Kallscheuer N."/>
            <person name="Luecker S."/>
            <person name="Lage O.M."/>
            <person name="Pohl T."/>
            <person name="Merkel B.J."/>
            <person name="Hornburger P."/>
            <person name="Mueller R.-W."/>
            <person name="Bruemmer F."/>
            <person name="Labrenz M."/>
            <person name="Spormann A.M."/>
            <person name="Op den Camp H."/>
            <person name="Overmann J."/>
            <person name="Amann R."/>
            <person name="Jetten M.S.M."/>
            <person name="Mascher T."/>
            <person name="Medema M.H."/>
            <person name="Devos D.P."/>
            <person name="Kaster A.-K."/>
            <person name="Ovreas L."/>
            <person name="Rohde M."/>
            <person name="Galperin M.Y."/>
            <person name="Jogler C."/>
        </authorList>
    </citation>
    <scope>NUCLEOTIDE SEQUENCE [LARGE SCALE GENOMIC DNA]</scope>
    <source>
        <strain evidence="1 2">Pan161</strain>
    </source>
</reference>
<evidence type="ECO:0000313" key="1">
    <source>
        <dbReference type="EMBL" id="QDT90007.1"/>
    </source>
</evidence>
<keyword evidence="2" id="KW-1185">Reference proteome</keyword>
<dbReference type="AlphaFoldDB" id="A0A517VAH5"/>
<organism evidence="1 2">
    <name type="scientific">Gimesia algae</name>
    <dbReference type="NCBI Taxonomy" id="2527971"/>
    <lineage>
        <taxon>Bacteria</taxon>
        <taxon>Pseudomonadati</taxon>
        <taxon>Planctomycetota</taxon>
        <taxon>Planctomycetia</taxon>
        <taxon>Planctomycetales</taxon>
        <taxon>Planctomycetaceae</taxon>
        <taxon>Gimesia</taxon>
    </lineage>
</organism>
<protein>
    <submittedName>
        <fullName evidence="1">Uncharacterized protein</fullName>
    </submittedName>
</protein>
<sequence length="61" mass="7005">MNVIDFSKQRRDVTCWCDAEAVVLWGGREHRLLMNHQALPIKNACVLWVKVELLLNEATGL</sequence>
<proteinExistence type="predicted"/>
<evidence type="ECO:0000313" key="2">
    <source>
        <dbReference type="Proteomes" id="UP000316855"/>
    </source>
</evidence>